<dbReference type="SMART" id="SM00326">
    <property type="entry name" value="SH3"/>
    <property type="match status" value="1"/>
</dbReference>
<feature type="region of interest" description="Disordered" evidence="4">
    <location>
        <begin position="61"/>
        <end position="115"/>
    </location>
</feature>
<dbReference type="Pfam" id="PF00169">
    <property type="entry name" value="PH"/>
    <property type="match status" value="1"/>
</dbReference>
<dbReference type="CDD" id="cd13316">
    <property type="entry name" value="PH_Boi"/>
    <property type="match status" value="1"/>
</dbReference>
<evidence type="ECO:0000256" key="1">
    <source>
        <dbReference type="ARBA" id="ARBA00022443"/>
    </source>
</evidence>
<dbReference type="GO" id="GO:0042147">
    <property type="term" value="P:retrograde transport, endosome to Golgi"/>
    <property type="evidence" value="ECO:0007669"/>
    <property type="project" value="TreeGrafter"/>
</dbReference>
<feature type="region of interest" description="Disordered" evidence="4">
    <location>
        <begin position="690"/>
        <end position="793"/>
    </location>
</feature>
<dbReference type="InterPro" id="IPR011993">
    <property type="entry name" value="PH-like_dom_sf"/>
</dbReference>
<feature type="compositionally biased region" description="Low complexity" evidence="4">
    <location>
        <begin position="464"/>
        <end position="478"/>
    </location>
</feature>
<feature type="region of interest" description="Disordered" evidence="4">
    <location>
        <begin position="363"/>
        <end position="562"/>
    </location>
</feature>
<sequence length="909" mass="96929">MALTVRAVHTFMAEHGDELEFQAGEEIVVLEKDEAFGDGWWRGRNTKGEEGLFPATYISESPVTPQDQPLGLPETTAAPQTSSANGTTPASDTHLAAPTIPIPDESPRGTHDAEGGLLDNAVAAVETTAASVGNVMGRTIGEIQDAIESITAKPESDDEEELGIGQNARAKLAEQARLANEQREKNQQTSNGGVAGLVYSDESEDEDEEMSRSPRGNGVRNIDSPILNGFHSSPVALDPNAIPKTAPTLSAQSSAHSVKQFNPATGALEPPAHIPSTPPFEKPAFTSRSSASGIPSKPVPTWTVDDVVSWAQAKGFDEGIPEKFREHEITGDLLLELDANLLKELDIPQFGKRMRIAAAISELRRPSSMVSSNSQQLSPSGLPLSQPGSASMRGMSAPPASLGQPFPSTTPPLTTPPASASSNATNDDIPHSAWAHGRKTSNVGLGMPTPMAAINEMAPSSNQASSTAASLPASPVTPNSALTKRESTGSMGHKRGKPSTDNKERLSFFGRSRKPAPPNSVSPSSEQHRTSSRLGFPSSNRVHQMQPATPEANRRASGNGAGNAAALKQIGTPDYSGYLKKKGDRYGGWKQRFFVLKGSHLYFMKSEHEDRVKGHIELQGHRLIVDENTNPGSYGFRLTGGPNDKAHYFSSTEQIAIREWMKALMKATIARDYSVPVTSSCNIPTIPLAEAQALAPRPPSPATREATQRATRRENPNQLTAHDANILMSLDTTSGERRRASQQLGATSPGRPSRDTRRPSSNYNGAARPTSSFNEGARPSVHSGHQSEDNLRNDNPELVKWVNSLLPQAYPRASAIPKSFVSGEVVFLLVKHLSGIEPSPPVPPQAFAPDASGQPGLEGLFSMMDILIDAGVDTAGVSINDVRNGDSAQISKLLNSIRGWHEEGAGTAR</sequence>
<keyword evidence="2" id="KW-0597">Phosphoprotein</keyword>
<dbReference type="SMART" id="SM00454">
    <property type="entry name" value="SAM"/>
    <property type="match status" value="1"/>
</dbReference>
<feature type="domain" description="PH" evidence="6">
    <location>
        <begin position="572"/>
        <end position="669"/>
    </location>
</feature>
<dbReference type="OrthoDB" id="73680at2759"/>
<keyword evidence="1 3" id="KW-0728">SH3 domain</keyword>
<feature type="compositionally biased region" description="Low complexity" evidence="4">
    <location>
        <begin position="416"/>
        <end position="426"/>
    </location>
</feature>
<dbReference type="InterPro" id="IPR013761">
    <property type="entry name" value="SAM/pointed_sf"/>
</dbReference>
<dbReference type="GO" id="GO:0005769">
    <property type="term" value="C:early endosome"/>
    <property type="evidence" value="ECO:0007669"/>
    <property type="project" value="TreeGrafter"/>
</dbReference>
<dbReference type="InterPro" id="IPR001849">
    <property type="entry name" value="PH_domain"/>
</dbReference>
<dbReference type="PROSITE" id="PS50002">
    <property type="entry name" value="SH3"/>
    <property type="match status" value="1"/>
</dbReference>
<evidence type="ECO:0000256" key="2">
    <source>
        <dbReference type="ARBA" id="ARBA00022553"/>
    </source>
</evidence>
<dbReference type="PANTHER" id="PTHR22902:SF27">
    <property type="entry name" value="PLECKSTRIN HOMOLOGY DOMAIN-CONTAINING FAMILY A MEMBER 3"/>
    <property type="match status" value="1"/>
</dbReference>
<dbReference type="Gene3D" id="1.10.150.50">
    <property type="entry name" value="Transcription Factor, Ets-1"/>
    <property type="match status" value="1"/>
</dbReference>
<dbReference type="Gene3D" id="2.30.30.40">
    <property type="entry name" value="SH3 Domains"/>
    <property type="match status" value="1"/>
</dbReference>
<dbReference type="Gene3D" id="2.30.29.30">
    <property type="entry name" value="Pleckstrin-homology domain (PH domain)/Phosphotyrosine-binding domain (PTB)"/>
    <property type="match status" value="1"/>
</dbReference>
<feature type="compositionally biased region" description="Basic and acidic residues" evidence="4">
    <location>
        <begin position="105"/>
        <end position="114"/>
    </location>
</feature>
<proteinExistence type="predicted"/>
<dbReference type="SUPFAM" id="SSF50044">
    <property type="entry name" value="SH3-domain"/>
    <property type="match status" value="1"/>
</dbReference>
<protein>
    <recommendedName>
        <fullName evidence="9">Phospholipid binding protein</fullName>
    </recommendedName>
</protein>
<feature type="domain" description="SAM" evidence="7">
    <location>
        <begin position="302"/>
        <end position="366"/>
    </location>
</feature>
<dbReference type="GO" id="GO:0001881">
    <property type="term" value="P:receptor recycling"/>
    <property type="evidence" value="ECO:0007669"/>
    <property type="project" value="TreeGrafter"/>
</dbReference>
<dbReference type="PROSITE" id="PS50003">
    <property type="entry name" value="PH_DOMAIN"/>
    <property type="match status" value="1"/>
</dbReference>
<dbReference type="InterPro" id="IPR001660">
    <property type="entry name" value="SAM"/>
</dbReference>
<feature type="compositionally biased region" description="Polar residues" evidence="4">
    <location>
        <begin position="77"/>
        <end position="91"/>
    </location>
</feature>
<dbReference type="InterPro" id="IPR036028">
    <property type="entry name" value="SH3-like_dom_sf"/>
</dbReference>
<dbReference type="GO" id="GO:0005829">
    <property type="term" value="C:cytosol"/>
    <property type="evidence" value="ECO:0007669"/>
    <property type="project" value="GOC"/>
</dbReference>
<dbReference type="VEuPathDB" id="FungiDB:I303_05994"/>
<feature type="compositionally biased region" description="Polar residues" evidence="4">
    <location>
        <begin position="759"/>
        <end position="774"/>
    </location>
</feature>
<feature type="compositionally biased region" description="Low complexity" evidence="4">
    <location>
        <begin position="366"/>
        <end position="391"/>
    </location>
</feature>
<dbReference type="STRING" id="1296121.A0A1A6A0Y2"/>
<dbReference type="AlphaFoldDB" id="A0A1A6A0Y2"/>
<name>A0A1A6A0Y2_9TREE</name>
<dbReference type="EMBL" id="KI894033">
    <property type="protein sequence ID" value="OBR83714.1"/>
    <property type="molecule type" value="Genomic_DNA"/>
</dbReference>
<accession>A0A1A6A0Y2</accession>
<evidence type="ECO:0000259" key="7">
    <source>
        <dbReference type="PROSITE" id="PS50105"/>
    </source>
</evidence>
<gene>
    <name evidence="8" type="ORF">I303_05994</name>
</gene>
<dbReference type="Pfam" id="PF07647">
    <property type="entry name" value="SAM_2"/>
    <property type="match status" value="1"/>
</dbReference>
<dbReference type="SMART" id="SM00233">
    <property type="entry name" value="PH"/>
    <property type="match status" value="1"/>
</dbReference>
<dbReference type="SUPFAM" id="SSF47769">
    <property type="entry name" value="SAM/Pointed domain"/>
    <property type="match status" value="1"/>
</dbReference>
<dbReference type="CDD" id="cd00174">
    <property type="entry name" value="SH3"/>
    <property type="match status" value="1"/>
</dbReference>
<organism evidence="8">
    <name type="scientific">Kwoniella dejecticola CBS 10117</name>
    <dbReference type="NCBI Taxonomy" id="1296121"/>
    <lineage>
        <taxon>Eukaryota</taxon>
        <taxon>Fungi</taxon>
        <taxon>Dikarya</taxon>
        <taxon>Basidiomycota</taxon>
        <taxon>Agaricomycotina</taxon>
        <taxon>Tremellomycetes</taxon>
        <taxon>Tremellales</taxon>
        <taxon>Cryptococcaceae</taxon>
        <taxon>Kwoniella</taxon>
    </lineage>
</organism>
<dbReference type="GO" id="GO:0007032">
    <property type="term" value="P:endosome organization"/>
    <property type="evidence" value="ECO:0007669"/>
    <property type="project" value="TreeGrafter"/>
</dbReference>
<feature type="domain" description="SH3" evidence="5">
    <location>
        <begin position="1"/>
        <end position="63"/>
    </location>
</feature>
<dbReference type="SUPFAM" id="SSF50729">
    <property type="entry name" value="PH domain-like"/>
    <property type="match status" value="1"/>
</dbReference>
<evidence type="ECO:0000259" key="6">
    <source>
        <dbReference type="PROSITE" id="PS50003"/>
    </source>
</evidence>
<dbReference type="PROSITE" id="PS50105">
    <property type="entry name" value="SAM_DOMAIN"/>
    <property type="match status" value="1"/>
</dbReference>
<evidence type="ECO:0008006" key="9">
    <source>
        <dbReference type="Google" id="ProtNLM"/>
    </source>
</evidence>
<dbReference type="InterPro" id="IPR045188">
    <property type="entry name" value="Boi1/Boi2-like"/>
</dbReference>
<dbReference type="GO" id="GO:0055037">
    <property type="term" value="C:recycling endosome"/>
    <property type="evidence" value="ECO:0007669"/>
    <property type="project" value="TreeGrafter"/>
</dbReference>
<dbReference type="InterPro" id="IPR001452">
    <property type="entry name" value="SH3_domain"/>
</dbReference>
<feature type="compositionally biased region" description="Polar residues" evidence="4">
    <location>
        <begin position="537"/>
        <end position="547"/>
    </location>
</feature>
<feature type="region of interest" description="Disordered" evidence="4">
    <location>
        <begin position="173"/>
        <end position="220"/>
    </location>
</feature>
<dbReference type="Pfam" id="PF00018">
    <property type="entry name" value="SH3_1"/>
    <property type="match status" value="1"/>
</dbReference>
<evidence type="ECO:0000259" key="5">
    <source>
        <dbReference type="PROSITE" id="PS50002"/>
    </source>
</evidence>
<dbReference type="GO" id="GO:0005802">
    <property type="term" value="C:trans-Golgi network"/>
    <property type="evidence" value="ECO:0007669"/>
    <property type="project" value="TreeGrafter"/>
</dbReference>
<dbReference type="PANTHER" id="PTHR22902">
    <property type="entry name" value="SESQUIPEDALIAN"/>
    <property type="match status" value="1"/>
</dbReference>
<evidence type="ECO:0000256" key="4">
    <source>
        <dbReference type="SAM" id="MobiDB-lite"/>
    </source>
</evidence>
<reference evidence="8" key="1">
    <citation type="submission" date="2013-07" db="EMBL/GenBank/DDBJ databases">
        <title>The Genome Sequence of Cryptococcus dejecticola CBS10117.</title>
        <authorList>
            <consortium name="The Broad Institute Genome Sequencing Platform"/>
            <person name="Cuomo C."/>
            <person name="Litvintseva A."/>
            <person name="Chen Y."/>
            <person name="Heitman J."/>
            <person name="Sun S."/>
            <person name="Springer D."/>
            <person name="Dromer F."/>
            <person name="Young S.K."/>
            <person name="Zeng Q."/>
            <person name="Gargeya S."/>
            <person name="Fitzgerald M."/>
            <person name="Abouelleil A."/>
            <person name="Alvarado L."/>
            <person name="Berlin A.M."/>
            <person name="Chapman S.B."/>
            <person name="Dewar J."/>
            <person name="Goldberg J."/>
            <person name="Griggs A."/>
            <person name="Gujja S."/>
            <person name="Hansen M."/>
            <person name="Howarth C."/>
            <person name="Imamovic A."/>
            <person name="Larimer J."/>
            <person name="McCowan C."/>
            <person name="Murphy C."/>
            <person name="Pearson M."/>
            <person name="Priest M."/>
            <person name="Roberts A."/>
            <person name="Saif S."/>
            <person name="Shea T."/>
            <person name="Sykes S."/>
            <person name="Wortman J."/>
            <person name="Nusbaum C."/>
            <person name="Birren B."/>
        </authorList>
    </citation>
    <scope>NUCLEOTIDE SEQUENCE [LARGE SCALE GENOMIC DNA]</scope>
    <source>
        <strain evidence="8">CBS 10117</strain>
    </source>
</reference>
<evidence type="ECO:0000313" key="8">
    <source>
        <dbReference type="EMBL" id="OBR83714.1"/>
    </source>
</evidence>
<evidence type="ECO:0000256" key="3">
    <source>
        <dbReference type="PROSITE-ProRule" id="PRU00192"/>
    </source>
</evidence>
<dbReference type="PRINTS" id="PR00452">
    <property type="entry name" value="SH3DOMAIN"/>
</dbReference>